<dbReference type="AlphaFoldDB" id="A0A502GWV8"/>
<evidence type="ECO:0000256" key="2">
    <source>
        <dbReference type="ARBA" id="ARBA00023015"/>
    </source>
</evidence>
<feature type="domain" description="RNA polymerase sigma-70 region 2" evidence="5">
    <location>
        <begin position="23"/>
        <end position="91"/>
    </location>
</feature>
<reference evidence="7 8" key="1">
    <citation type="journal article" date="2019" name="Environ. Microbiol.">
        <title>Species interactions and distinct microbial communities in high Arctic permafrost affected cryosols are associated with the CH4 and CO2 gas fluxes.</title>
        <authorList>
            <person name="Altshuler I."/>
            <person name="Hamel J."/>
            <person name="Turney S."/>
            <person name="Magnuson E."/>
            <person name="Levesque R."/>
            <person name="Greer C."/>
            <person name="Whyte L.G."/>
        </authorList>
    </citation>
    <scope>NUCLEOTIDE SEQUENCE [LARGE SCALE GENOMIC DNA]</scope>
    <source>
        <strain evidence="7 8">S9.2P</strain>
    </source>
</reference>
<dbReference type="InterPro" id="IPR036388">
    <property type="entry name" value="WH-like_DNA-bd_sf"/>
</dbReference>
<dbReference type="Proteomes" id="UP000317646">
    <property type="component" value="Unassembled WGS sequence"/>
</dbReference>
<dbReference type="InterPro" id="IPR014284">
    <property type="entry name" value="RNA_pol_sigma-70_dom"/>
</dbReference>
<gene>
    <name evidence="7" type="ORF">EAH73_08070</name>
</gene>
<evidence type="ECO:0000256" key="3">
    <source>
        <dbReference type="ARBA" id="ARBA00023082"/>
    </source>
</evidence>
<dbReference type="Pfam" id="PF04542">
    <property type="entry name" value="Sigma70_r2"/>
    <property type="match status" value="1"/>
</dbReference>
<dbReference type="GO" id="GO:0003677">
    <property type="term" value="F:DNA binding"/>
    <property type="evidence" value="ECO:0007669"/>
    <property type="project" value="InterPro"/>
</dbReference>
<dbReference type="InterPro" id="IPR013249">
    <property type="entry name" value="RNA_pol_sigma70_r4_t2"/>
</dbReference>
<keyword evidence="8" id="KW-1185">Reference proteome</keyword>
<dbReference type="GO" id="GO:0006352">
    <property type="term" value="P:DNA-templated transcription initiation"/>
    <property type="evidence" value="ECO:0007669"/>
    <property type="project" value="InterPro"/>
</dbReference>
<dbReference type="Gene3D" id="1.10.10.10">
    <property type="entry name" value="Winged helix-like DNA-binding domain superfamily/Winged helix DNA-binding domain"/>
    <property type="match status" value="1"/>
</dbReference>
<comment type="similarity">
    <text evidence="1">Belongs to the sigma-70 factor family. ECF subfamily.</text>
</comment>
<dbReference type="EMBL" id="RCYZ01000003">
    <property type="protein sequence ID" value="TPG66364.1"/>
    <property type="molecule type" value="Genomic_DNA"/>
</dbReference>
<feature type="domain" description="RNA polymerase sigma factor 70 region 4 type 2" evidence="6">
    <location>
        <begin position="124"/>
        <end position="171"/>
    </location>
</feature>
<protein>
    <submittedName>
        <fullName evidence="7">Sigma-70 family RNA polymerase sigma factor</fullName>
    </submittedName>
</protein>
<dbReference type="InterPro" id="IPR013325">
    <property type="entry name" value="RNA_pol_sigma_r2"/>
</dbReference>
<dbReference type="PANTHER" id="PTHR43133">
    <property type="entry name" value="RNA POLYMERASE ECF-TYPE SIGMA FACTO"/>
    <property type="match status" value="1"/>
</dbReference>
<evidence type="ECO:0000256" key="4">
    <source>
        <dbReference type="ARBA" id="ARBA00023163"/>
    </source>
</evidence>
<dbReference type="PANTHER" id="PTHR43133:SF46">
    <property type="entry name" value="RNA POLYMERASE SIGMA-70 FACTOR ECF SUBFAMILY"/>
    <property type="match status" value="1"/>
</dbReference>
<dbReference type="InterPro" id="IPR007627">
    <property type="entry name" value="RNA_pol_sigma70_r2"/>
</dbReference>
<evidence type="ECO:0000259" key="5">
    <source>
        <dbReference type="Pfam" id="PF04542"/>
    </source>
</evidence>
<sequence length="196" mass="22946">MPSPDASLWTDFLAGDERAYERLFLTFYDELYGYGMRLSNDGELVKDSIQNLFQRLWQRRTELRAVEAVRPYLFKSLRHEVAKAIKAQQRRSWLQSSYSEEFKVQYSPEDFIIAQQLTAEQHARLLGALGQLSNRQREAIYLKFFDGFSYERIAEIMALNQQSIRNLIYQGTQSLRRSLTPVLLLVLLHGGERVCQ</sequence>
<name>A0A502GWV8_9BACT</name>
<dbReference type="CDD" id="cd06171">
    <property type="entry name" value="Sigma70_r4"/>
    <property type="match status" value="1"/>
</dbReference>
<dbReference type="SUPFAM" id="SSF88659">
    <property type="entry name" value="Sigma3 and sigma4 domains of RNA polymerase sigma factors"/>
    <property type="match status" value="1"/>
</dbReference>
<dbReference type="InterPro" id="IPR039425">
    <property type="entry name" value="RNA_pol_sigma-70-like"/>
</dbReference>
<dbReference type="NCBIfam" id="TIGR02937">
    <property type="entry name" value="sigma70-ECF"/>
    <property type="match status" value="1"/>
</dbReference>
<comment type="caution">
    <text evidence="7">The sequence shown here is derived from an EMBL/GenBank/DDBJ whole genome shotgun (WGS) entry which is preliminary data.</text>
</comment>
<organism evidence="7 8">
    <name type="scientific">Hymenobacter nivis</name>
    <dbReference type="NCBI Taxonomy" id="1850093"/>
    <lineage>
        <taxon>Bacteria</taxon>
        <taxon>Pseudomonadati</taxon>
        <taxon>Bacteroidota</taxon>
        <taxon>Cytophagia</taxon>
        <taxon>Cytophagales</taxon>
        <taxon>Hymenobacteraceae</taxon>
        <taxon>Hymenobacter</taxon>
    </lineage>
</organism>
<dbReference type="GO" id="GO:0016987">
    <property type="term" value="F:sigma factor activity"/>
    <property type="evidence" value="ECO:0007669"/>
    <property type="project" value="UniProtKB-KW"/>
</dbReference>
<dbReference type="InterPro" id="IPR013324">
    <property type="entry name" value="RNA_pol_sigma_r3/r4-like"/>
</dbReference>
<dbReference type="Gene3D" id="1.10.1740.10">
    <property type="match status" value="1"/>
</dbReference>
<keyword evidence="2" id="KW-0805">Transcription regulation</keyword>
<evidence type="ECO:0000313" key="8">
    <source>
        <dbReference type="Proteomes" id="UP000317646"/>
    </source>
</evidence>
<dbReference type="SUPFAM" id="SSF88946">
    <property type="entry name" value="Sigma2 domain of RNA polymerase sigma factors"/>
    <property type="match status" value="1"/>
</dbReference>
<evidence type="ECO:0000259" key="6">
    <source>
        <dbReference type="Pfam" id="PF08281"/>
    </source>
</evidence>
<evidence type="ECO:0000256" key="1">
    <source>
        <dbReference type="ARBA" id="ARBA00010641"/>
    </source>
</evidence>
<proteinExistence type="inferred from homology"/>
<dbReference type="RefSeq" id="WP_140465995.1">
    <property type="nucleotide sequence ID" value="NZ_RCYZ01000003.1"/>
</dbReference>
<dbReference type="OrthoDB" id="9150024at2"/>
<evidence type="ECO:0000313" key="7">
    <source>
        <dbReference type="EMBL" id="TPG66364.1"/>
    </source>
</evidence>
<accession>A0A502GWV8</accession>
<keyword evidence="4" id="KW-0804">Transcription</keyword>
<keyword evidence="3" id="KW-0731">Sigma factor</keyword>
<dbReference type="Pfam" id="PF08281">
    <property type="entry name" value="Sigma70_r4_2"/>
    <property type="match status" value="1"/>
</dbReference>